<proteinExistence type="inferred from homology"/>
<keyword evidence="8 10" id="KW-1133">Transmembrane helix</keyword>
<keyword evidence="6" id="KW-0378">Hydrolase</keyword>
<reference evidence="11 12" key="1">
    <citation type="submission" date="2019-03" db="EMBL/GenBank/DDBJ databases">
        <title>Draft genome sequences of novel Actinobacteria.</title>
        <authorList>
            <person name="Sahin N."/>
            <person name="Ay H."/>
            <person name="Saygin H."/>
        </authorList>
    </citation>
    <scope>NUCLEOTIDE SEQUENCE [LARGE SCALE GENOMIC DNA]</scope>
    <source>
        <strain evidence="11 12">7K502</strain>
    </source>
</reference>
<evidence type="ECO:0000313" key="12">
    <source>
        <dbReference type="Proteomes" id="UP000294947"/>
    </source>
</evidence>
<dbReference type="Pfam" id="PF05108">
    <property type="entry name" value="T7SS_ESX1_EccB"/>
    <property type="match status" value="1"/>
</dbReference>
<keyword evidence="12" id="KW-1185">Reference proteome</keyword>
<dbReference type="GO" id="GO:0005524">
    <property type="term" value="F:ATP binding"/>
    <property type="evidence" value="ECO:0007669"/>
    <property type="project" value="UniProtKB-KW"/>
</dbReference>
<evidence type="ECO:0000256" key="7">
    <source>
        <dbReference type="ARBA" id="ARBA00022840"/>
    </source>
</evidence>
<comment type="subcellular location">
    <subcellularLocation>
        <location evidence="1">Cell membrane</location>
        <topology evidence="1">Single-pass membrane protein</topology>
    </subcellularLocation>
</comment>
<comment type="caution">
    <text evidence="11">The sequence shown here is derived from an EMBL/GenBank/DDBJ whole genome shotgun (WGS) entry which is preliminary data.</text>
</comment>
<dbReference type="InterPro" id="IPR007795">
    <property type="entry name" value="T7SS_EccB"/>
</dbReference>
<dbReference type="Gene3D" id="2.40.50.910">
    <property type="entry name" value="Type VII secretion system EccB, repeat 3 domain"/>
    <property type="match status" value="1"/>
</dbReference>
<protein>
    <submittedName>
        <fullName evidence="11">Type VII secretion protein EccB</fullName>
    </submittedName>
</protein>
<dbReference type="AlphaFoldDB" id="A0A4R4YCH0"/>
<dbReference type="GO" id="GO:0005576">
    <property type="term" value="C:extracellular region"/>
    <property type="evidence" value="ECO:0007669"/>
    <property type="project" value="TreeGrafter"/>
</dbReference>
<evidence type="ECO:0000256" key="5">
    <source>
        <dbReference type="ARBA" id="ARBA00022741"/>
    </source>
</evidence>
<organism evidence="11 12">
    <name type="scientific">Saccharopolyspora elongata</name>
    <dbReference type="NCBI Taxonomy" id="2530387"/>
    <lineage>
        <taxon>Bacteria</taxon>
        <taxon>Bacillati</taxon>
        <taxon>Actinomycetota</taxon>
        <taxon>Actinomycetes</taxon>
        <taxon>Pseudonocardiales</taxon>
        <taxon>Pseudonocardiaceae</taxon>
        <taxon>Saccharopolyspora</taxon>
    </lineage>
</organism>
<keyword evidence="4 10" id="KW-0812">Transmembrane</keyword>
<evidence type="ECO:0000313" key="11">
    <source>
        <dbReference type="EMBL" id="TDD42368.1"/>
    </source>
</evidence>
<keyword evidence="5" id="KW-0547">Nucleotide-binding</keyword>
<dbReference type="RefSeq" id="WP_132490829.1">
    <property type="nucleotide sequence ID" value="NZ_SMKW01000048.1"/>
</dbReference>
<dbReference type="NCBIfam" id="TIGR03919">
    <property type="entry name" value="T7SS_EccB"/>
    <property type="match status" value="1"/>
</dbReference>
<dbReference type="OrthoDB" id="3847604at2"/>
<evidence type="ECO:0000256" key="1">
    <source>
        <dbReference type="ARBA" id="ARBA00004162"/>
    </source>
</evidence>
<evidence type="ECO:0000256" key="8">
    <source>
        <dbReference type="ARBA" id="ARBA00022989"/>
    </source>
</evidence>
<comment type="similarity">
    <text evidence="2">Belongs to the EccB family.</text>
</comment>
<dbReference type="InterPro" id="IPR044857">
    <property type="entry name" value="T7SS_EccB_R1"/>
</dbReference>
<dbReference type="GO" id="GO:0016787">
    <property type="term" value="F:hydrolase activity"/>
    <property type="evidence" value="ECO:0007669"/>
    <property type="project" value="UniProtKB-KW"/>
</dbReference>
<dbReference type="Gene3D" id="3.30.2390.20">
    <property type="entry name" value="Type VII secretion system EccB, repeat 1 domain"/>
    <property type="match status" value="1"/>
</dbReference>
<evidence type="ECO:0000256" key="9">
    <source>
        <dbReference type="ARBA" id="ARBA00023136"/>
    </source>
</evidence>
<evidence type="ECO:0000256" key="2">
    <source>
        <dbReference type="ARBA" id="ARBA00008149"/>
    </source>
</evidence>
<keyword evidence="9 10" id="KW-0472">Membrane</keyword>
<dbReference type="InterPro" id="IPR042485">
    <property type="entry name" value="T7SS_EccB_R3"/>
</dbReference>
<name>A0A4R4YCH0_9PSEU</name>
<evidence type="ECO:0000256" key="4">
    <source>
        <dbReference type="ARBA" id="ARBA00022692"/>
    </source>
</evidence>
<feature type="transmembrane region" description="Helical" evidence="10">
    <location>
        <begin position="37"/>
        <end position="61"/>
    </location>
</feature>
<keyword evidence="7" id="KW-0067">ATP-binding</keyword>
<evidence type="ECO:0000256" key="6">
    <source>
        <dbReference type="ARBA" id="ARBA00022801"/>
    </source>
</evidence>
<dbReference type="PANTHER" id="PTHR40765:SF2">
    <property type="entry name" value="ESX-2 SECRETION SYSTEM ATPASE ECCB2"/>
    <property type="match status" value="1"/>
</dbReference>
<dbReference type="Proteomes" id="UP000294947">
    <property type="component" value="Unassembled WGS sequence"/>
</dbReference>
<sequence>MQTKKDHVHAYQTLVGRMSAALLLGDTNYSETPARRALMGLVFGLVLGLLVGVGFWVYGLINPGGNMAWQKPNVILVEKESGARFVYQRGLLVPVINHASALLLQGAGAKVETISRASLSELERGAPIGIQNAPDPVPAAGALVNTPWLLCLPRTGGVDVQGAGLMSMNLNPDAKSTPIGEHEYMWVGSTSGEQYLVWSHRKLKLAGPAVAVALGLGTAAPPTAPPAWLAALPDGPELAPAVIPDAGRKSIEIAGLKQPVGTVFRQLAGNGTHNYTVLRTDGLAPISGTEAALLETSSGEPAVDIGASAVAGAPRSADTSLMQRIPDLLTATSVPTGEKAFCLRQETNNTNIISVPVLAERDDAWIGMNAQVGAYLKPGMGMLAASVPAPPGAGAKPDRFLITDRGFKYQLTDDQTISALGFGGVQPRPVSAEVLAQIPSGPALSRAAVGVFEKGRG</sequence>
<keyword evidence="3" id="KW-1003">Cell membrane</keyword>
<accession>A0A4R4YCH0</accession>
<dbReference type="GO" id="GO:0005886">
    <property type="term" value="C:plasma membrane"/>
    <property type="evidence" value="ECO:0007669"/>
    <property type="project" value="UniProtKB-SubCell"/>
</dbReference>
<evidence type="ECO:0000256" key="10">
    <source>
        <dbReference type="SAM" id="Phobius"/>
    </source>
</evidence>
<gene>
    <name evidence="11" type="primary">eccB</name>
    <name evidence="11" type="ORF">E1288_29635</name>
</gene>
<dbReference type="PANTHER" id="PTHR40765">
    <property type="entry name" value="ESX-2 SECRETION SYSTEM ATPASE ECCB2"/>
    <property type="match status" value="1"/>
</dbReference>
<evidence type="ECO:0000256" key="3">
    <source>
        <dbReference type="ARBA" id="ARBA00022475"/>
    </source>
</evidence>
<dbReference type="EMBL" id="SMKW01000048">
    <property type="protein sequence ID" value="TDD42368.1"/>
    <property type="molecule type" value="Genomic_DNA"/>
</dbReference>